<dbReference type="Proteomes" id="UP000274346">
    <property type="component" value="Chromosome"/>
</dbReference>
<gene>
    <name evidence="1" type="ORF">NCTC13098_03595</name>
</gene>
<evidence type="ECO:0000313" key="1">
    <source>
        <dbReference type="EMBL" id="VDR27229.1"/>
    </source>
</evidence>
<accession>A0A3P8IYE5</accession>
<evidence type="ECO:0000313" key="2">
    <source>
        <dbReference type="Proteomes" id="UP000274346"/>
    </source>
</evidence>
<dbReference type="KEGG" id="rtg:NCTC13098_03595"/>
<protein>
    <submittedName>
        <fullName evidence="1">Uncharacterized protein</fullName>
    </submittedName>
</protein>
<sequence>MLSAPGMMTENAGARSTAESAVVAINKQMQYQCINTFIF</sequence>
<dbReference type="EMBL" id="LR131271">
    <property type="protein sequence ID" value="VDR27229.1"/>
    <property type="molecule type" value="Genomic_DNA"/>
</dbReference>
<organism evidence="1 2">
    <name type="scientific">Raoultella terrigena</name>
    <name type="common">Klebsiella terrigena</name>
    <dbReference type="NCBI Taxonomy" id="577"/>
    <lineage>
        <taxon>Bacteria</taxon>
        <taxon>Pseudomonadati</taxon>
        <taxon>Pseudomonadota</taxon>
        <taxon>Gammaproteobacteria</taxon>
        <taxon>Enterobacterales</taxon>
        <taxon>Enterobacteriaceae</taxon>
        <taxon>Klebsiella/Raoultella group</taxon>
        <taxon>Raoultella</taxon>
    </lineage>
</organism>
<dbReference type="AlphaFoldDB" id="A0A3P8IYE5"/>
<reference evidence="1 2" key="1">
    <citation type="submission" date="2018-12" db="EMBL/GenBank/DDBJ databases">
        <authorList>
            <consortium name="Pathogen Informatics"/>
        </authorList>
    </citation>
    <scope>NUCLEOTIDE SEQUENCE [LARGE SCALE GENOMIC DNA]</scope>
    <source>
        <strain evidence="1 2">NCTC13098</strain>
    </source>
</reference>
<proteinExistence type="predicted"/>
<name>A0A3P8IYE5_RAOTE</name>